<dbReference type="Gene3D" id="3.30.70.1430">
    <property type="entry name" value="Multidrug efflux transporter AcrB pore domain"/>
    <property type="match status" value="2"/>
</dbReference>
<accession>A0A175VDY3</accession>
<organism evidence="2 3">
    <name type="scientific">Aeromonas enteropelogenes</name>
    <name type="common">Aeromonas trota</name>
    <dbReference type="NCBI Taxonomy" id="29489"/>
    <lineage>
        <taxon>Bacteria</taxon>
        <taxon>Pseudomonadati</taxon>
        <taxon>Pseudomonadota</taxon>
        <taxon>Gammaproteobacteria</taxon>
        <taxon>Aeromonadales</taxon>
        <taxon>Aeromonadaceae</taxon>
        <taxon>Aeromonas</taxon>
    </lineage>
</organism>
<feature type="transmembrane region" description="Helical" evidence="1">
    <location>
        <begin position="949"/>
        <end position="971"/>
    </location>
</feature>
<feature type="transmembrane region" description="Helical" evidence="1">
    <location>
        <begin position="339"/>
        <end position="358"/>
    </location>
</feature>
<dbReference type="Gene3D" id="3.30.2090.10">
    <property type="entry name" value="Multidrug efflux transporter AcrB TolC docking domain, DN and DC subdomains"/>
    <property type="match status" value="2"/>
</dbReference>
<dbReference type="GO" id="GO:0005886">
    <property type="term" value="C:plasma membrane"/>
    <property type="evidence" value="ECO:0007669"/>
    <property type="project" value="TreeGrafter"/>
</dbReference>
<dbReference type="InterPro" id="IPR027463">
    <property type="entry name" value="AcrB_DN_DC_subdom"/>
</dbReference>
<name>A0A175VDY3_AEREN</name>
<keyword evidence="1" id="KW-0472">Membrane</keyword>
<feature type="transmembrane region" description="Helical" evidence="1">
    <location>
        <begin position="881"/>
        <end position="899"/>
    </location>
</feature>
<reference evidence="2 3" key="1">
    <citation type="submission" date="2016-02" db="EMBL/GenBank/DDBJ databases">
        <title>Draft genome sequence of Aeromonas trota strain 1999lcr isolated from cerebrospinal fluid (CSF).</title>
        <authorList>
            <person name="Dallagassa C.B."/>
            <person name="Prediger K.C."/>
            <person name="Weiss V.A."/>
            <person name="Assis F.E."/>
            <person name="Baura V."/>
            <person name="Cruz L.M."/>
            <person name="Souza E.M."/>
            <person name="Pedrosa F.O."/>
            <person name="Fadel-Picheth C.M."/>
        </authorList>
    </citation>
    <scope>NUCLEOTIDE SEQUENCE [LARGE SCALE GENOMIC DNA]</scope>
    <source>
        <strain evidence="2 3">1999lcr</strain>
    </source>
</reference>
<dbReference type="PANTHER" id="PTHR32063">
    <property type="match status" value="1"/>
</dbReference>
<protein>
    <submittedName>
        <fullName evidence="2">Transporter</fullName>
    </submittedName>
</protein>
<feature type="transmembrane region" description="Helical" evidence="1">
    <location>
        <begin position="905"/>
        <end position="928"/>
    </location>
</feature>
<dbReference type="InterPro" id="IPR001036">
    <property type="entry name" value="Acrflvin-R"/>
</dbReference>
<feature type="transmembrane region" description="Helical" evidence="1">
    <location>
        <begin position="12"/>
        <end position="30"/>
    </location>
</feature>
<feature type="transmembrane region" description="Helical" evidence="1">
    <location>
        <begin position="527"/>
        <end position="545"/>
    </location>
</feature>
<feature type="transmembrane region" description="Helical" evidence="1">
    <location>
        <begin position="395"/>
        <end position="415"/>
    </location>
</feature>
<dbReference type="Gene3D" id="3.30.70.1440">
    <property type="entry name" value="Multidrug efflux transporter AcrB pore domain"/>
    <property type="match status" value="1"/>
</dbReference>
<dbReference type="AlphaFoldDB" id="A0A175VDY3"/>
<sequence>MNLSLFAIRQKTFVIFFATLCAIAGVYSYFDLGKLEDPSFTVKSAVVVTLYPGATAQEVEQLVTDKIETKIQEMGSLWKLRSLSRPGSSMIFVDLQEKYGTDQLPQQWDLLRRKIQDVKLELPVQAQVSIVQDEFSEVYGMLFAVYGDDIPMHQLKDQARELQRRIKAVPGVKKVQLHGVNEQVVNIDVSDERLAESHISLAELVTQLNSQNVPVQTGDYHLGIENLRVAQSGQYRNVEDIRNLMLTTGQPGAGTGTLRLGDVADVYLSYQSPALTESRYNGQQAITLAVSPQDGINVVSIGDELTRVLQQFEAEQPLGTGVGVIAYQPTEVMKSINNFVLNLIESIVIVVVVLLVFMGWRSATIVGASLLLTILFTLVYMNLTGVDLQRVSLGSFILALGMLVDNAIVIVDLFAAKLRKGIERTTAVKESVQEMALPLLGATVIASLGTAPVLLSQTDSAEFSLSIVQVLCSSLLLSWVVAMVVTPLMCWAFIKASSQDESSAPKSKAARLYNQAVNWTVENPKSALALVLPLLLLTVLSAPLLKVNFMPSSDRSIVFLDYWLPSGGRIDNVSQDMKVIEQWLLQQPEVASISSYMGESAPRFSVTIEPEPLDQSYGQILINTRQFDDIAPLVARGDAWLASRFPYAEPRFRPLKLATKDKFSIETRFEGPDPKVLKQLSAQAQAILQAHPDTKYIRDDWRQESKVMTPIINQAAARQAGVTRTDIALAISRATEGVQIGTLRHQDDMIPIKLRSANGSLENLESLPVRSVLGQHSVPLGQVIDGIEITGEESMIWRRNRLPAITVQADVKGGTTASEVRKELAPQLEAIKLPAGYEMHWGGEYYDEKRSIDDLMEQNPKAAVMMLIILVALFNAYRQPIIIFTTLPLASIGIIWALLLTDKPFGFMAIVGMICLSGMIIKNGIVLLDQIELERRSGRTIAEAVKEATLNRTMAISMAALTTVLGMVPLLTDSLFDQMAATIIGGLVAASALSLFIMPALYMLFFRAEQQAEATAHKQITEEENRHE</sequence>
<gene>
    <name evidence="2" type="ORF">LCR_02905</name>
</gene>
<dbReference type="PRINTS" id="PR00702">
    <property type="entry name" value="ACRIFLAVINRP"/>
</dbReference>
<feature type="transmembrane region" description="Helical" evidence="1">
    <location>
        <begin position="365"/>
        <end position="383"/>
    </location>
</feature>
<evidence type="ECO:0000313" key="2">
    <source>
        <dbReference type="EMBL" id="KXU78861.1"/>
    </source>
</evidence>
<proteinExistence type="predicted"/>
<dbReference type="EMBL" id="JMGO02000016">
    <property type="protein sequence ID" value="KXU78861.1"/>
    <property type="molecule type" value="Genomic_DNA"/>
</dbReference>
<feature type="transmembrane region" description="Helical" evidence="1">
    <location>
        <begin position="436"/>
        <end position="455"/>
    </location>
</feature>
<dbReference type="Gene3D" id="1.20.1640.10">
    <property type="entry name" value="Multidrug efflux transporter AcrB transmembrane domain"/>
    <property type="match status" value="2"/>
</dbReference>
<keyword evidence="1" id="KW-1133">Transmembrane helix</keyword>
<feature type="transmembrane region" description="Helical" evidence="1">
    <location>
        <begin position="467"/>
        <end position="494"/>
    </location>
</feature>
<dbReference type="Gene3D" id="3.30.70.1320">
    <property type="entry name" value="Multidrug efflux transporter AcrB pore domain like"/>
    <property type="match status" value="1"/>
</dbReference>
<comment type="caution">
    <text evidence="2">The sequence shown here is derived from an EMBL/GenBank/DDBJ whole genome shotgun (WGS) entry which is preliminary data.</text>
</comment>
<dbReference type="GO" id="GO:0042910">
    <property type="term" value="F:xenobiotic transmembrane transporter activity"/>
    <property type="evidence" value="ECO:0007669"/>
    <property type="project" value="TreeGrafter"/>
</dbReference>
<evidence type="ECO:0000313" key="3">
    <source>
        <dbReference type="Proteomes" id="UP000078435"/>
    </source>
</evidence>
<dbReference type="SUPFAM" id="SSF82866">
    <property type="entry name" value="Multidrug efflux transporter AcrB transmembrane domain"/>
    <property type="match status" value="2"/>
</dbReference>
<feature type="transmembrane region" description="Helical" evidence="1">
    <location>
        <begin position="983"/>
        <end position="1005"/>
    </location>
</feature>
<dbReference type="PANTHER" id="PTHR32063:SF18">
    <property type="entry name" value="CATION EFFLUX SYSTEM PROTEIN"/>
    <property type="match status" value="1"/>
</dbReference>
<dbReference type="SUPFAM" id="SSF82693">
    <property type="entry name" value="Multidrug efflux transporter AcrB pore domain, PN1, PN2, PC1 and PC2 subdomains"/>
    <property type="match status" value="2"/>
</dbReference>
<dbReference type="Pfam" id="PF00873">
    <property type="entry name" value="ACR_tran"/>
    <property type="match status" value="1"/>
</dbReference>
<dbReference type="SUPFAM" id="SSF82714">
    <property type="entry name" value="Multidrug efflux transporter AcrB TolC docking domain, DN and DC subdomains"/>
    <property type="match status" value="2"/>
</dbReference>
<evidence type="ECO:0000256" key="1">
    <source>
        <dbReference type="SAM" id="Phobius"/>
    </source>
</evidence>
<keyword evidence="1" id="KW-0812">Transmembrane</keyword>
<dbReference type="OrthoDB" id="9757940at2"/>
<dbReference type="Proteomes" id="UP000078435">
    <property type="component" value="Unassembled WGS sequence"/>
</dbReference>
<dbReference type="RefSeq" id="WP_061477292.1">
    <property type="nucleotide sequence ID" value="NZ_JBGWWW010000015.1"/>
</dbReference>